<accession>A0ABT9Y2K1</accession>
<reference evidence="1 2" key="1">
    <citation type="submission" date="2023-07" db="EMBL/GenBank/DDBJ databases">
        <title>Genomic Encyclopedia of Type Strains, Phase IV (KMG-IV): sequencing the most valuable type-strain genomes for metagenomic binning, comparative biology and taxonomic classification.</title>
        <authorList>
            <person name="Goeker M."/>
        </authorList>
    </citation>
    <scope>NUCLEOTIDE SEQUENCE [LARGE SCALE GENOMIC DNA]</scope>
    <source>
        <strain evidence="1 2">DSM 27594</strain>
    </source>
</reference>
<sequence length="31" mass="3548">MIGNIMSILVAAYLIWLLARTIYTKYTEGTK</sequence>
<name>A0ABT9Y2K1_9BACI</name>
<evidence type="ECO:0000313" key="1">
    <source>
        <dbReference type="EMBL" id="MDQ0201765.1"/>
    </source>
</evidence>
<comment type="caution">
    <text evidence="1">The sequence shown here is derived from an EMBL/GenBank/DDBJ whole genome shotgun (WGS) entry which is preliminary data.</text>
</comment>
<dbReference type="Proteomes" id="UP001224122">
    <property type="component" value="Unassembled WGS sequence"/>
</dbReference>
<gene>
    <name evidence="1" type="ORF">J2S10_004975</name>
</gene>
<organism evidence="1 2">
    <name type="scientific">Neobacillus ginsengisoli</name>
    <dbReference type="NCBI Taxonomy" id="904295"/>
    <lineage>
        <taxon>Bacteria</taxon>
        <taxon>Bacillati</taxon>
        <taxon>Bacillota</taxon>
        <taxon>Bacilli</taxon>
        <taxon>Bacillales</taxon>
        <taxon>Bacillaceae</taxon>
        <taxon>Neobacillus</taxon>
    </lineage>
</organism>
<proteinExistence type="predicted"/>
<protein>
    <recommendedName>
        <fullName evidence="3">Type I toxin-antitoxin system Fst family toxin</fullName>
    </recommendedName>
</protein>
<evidence type="ECO:0008006" key="3">
    <source>
        <dbReference type="Google" id="ProtNLM"/>
    </source>
</evidence>
<evidence type="ECO:0000313" key="2">
    <source>
        <dbReference type="Proteomes" id="UP001224122"/>
    </source>
</evidence>
<dbReference type="EMBL" id="JAUSTW010000012">
    <property type="protein sequence ID" value="MDQ0201765.1"/>
    <property type="molecule type" value="Genomic_DNA"/>
</dbReference>
<keyword evidence="2" id="KW-1185">Reference proteome</keyword>